<evidence type="ECO:0000313" key="2">
    <source>
        <dbReference type="Proteomes" id="UP000177053"/>
    </source>
</evidence>
<organism evidence="1 2">
    <name type="scientific">Candidatus Woesebacteria bacterium RBG_16_34_12</name>
    <dbReference type="NCBI Taxonomy" id="1802480"/>
    <lineage>
        <taxon>Bacteria</taxon>
        <taxon>Candidatus Woeseibacteriota</taxon>
    </lineage>
</organism>
<name>A0A1F7X773_9BACT</name>
<evidence type="ECO:0000313" key="1">
    <source>
        <dbReference type="EMBL" id="OGM10831.1"/>
    </source>
</evidence>
<dbReference type="SUPFAM" id="SSF81301">
    <property type="entry name" value="Nucleotidyltransferase"/>
    <property type="match status" value="1"/>
</dbReference>
<proteinExistence type="predicted"/>
<dbReference type="Gene3D" id="3.30.460.10">
    <property type="entry name" value="Beta Polymerase, domain 2"/>
    <property type="match status" value="1"/>
</dbReference>
<sequence>MSYLSTLKSPSLSKQLKVSSLDPGQIASLIYHDLFDFPLNSAELYEWSLKEVDLLRSHQQIKIGKKWGYFFIQNRKQIVVKRLVRKKISEVKTEKAKKYVGVLRFIPTIQMIGITGTLAMKNADENSDIDLMIITKKRRLWFTRAVVLIMAKVFQIPLRRFVEKKQKDRLCLNVWLDESDLSWGKNKRNIFTAHEIAQIRPLVNKDNTYEKFLRKNSWFKNYWPNAVKDIRIIEYKNNGGIKIKIFLISKYLNILISLLFESLAFKLQYKYMKEKITKETVTSTRALFHPNDWSEIIAQRLK</sequence>
<dbReference type="Proteomes" id="UP000177053">
    <property type="component" value="Unassembled WGS sequence"/>
</dbReference>
<reference evidence="1 2" key="1">
    <citation type="journal article" date="2016" name="Nat. Commun.">
        <title>Thousands of microbial genomes shed light on interconnected biogeochemical processes in an aquifer system.</title>
        <authorList>
            <person name="Anantharaman K."/>
            <person name="Brown C.T."/>
            <person name="Hug L.A."/>
            <person name="Sharon I."/>
            <person name="Castelle C.J."/>
            <person name="Probst A.J."/>
            <person name="Thomas B.C."/>
            <person name="Singh A."/>
            <person name="Wilkins M.J."/>
            <person name="Karaoz U."/>
            <person name="Brodie E.L."/>
            <person name="Williams K.H."/>
            <person name="Hubbard S.S."/>
            <person name="Banfield J.F."/>
        </authorList>
    </citation>
    <scope>NUCLEOTIDE SEQUENCE [LARGE SCALE GENOMIC DNA]</scope>
</reference>
<dbReference type="InterPro" id="IPR043519">
    <property type="entry name" value="NT_sf"/>
</dbReference>
<gene>
    <name evidence="1" type="ORF">A2Z22_03015</name>
</gene>
<protein>
    <recommendedName>
        <fullName evidence="3">Polymerase nucleotidyl transferase domain-containing protein</fullName>
    </recommendedName>
</protein>
<evidence type="ECO:0008006" key="3">
    <source>
        <dbReference type="Google" id="ProtNLM"/>
    </source>
</evidence>
<dbReference type="EMBL" id="MGFS01000028">
    <property type="protein sequence ID" value="OGM10831.1"/>
    <property type="molecule type" value="Genomic_DNA"/>
</dbReference>
<accession>A0A1F7X773</accession>
<comment type="caution">
    <text evidence="1">The sequence shown here is derived from an EMBL/GenBank/DDBJ whole genome shotgun (WGS) entry which is preliminary data.</text>
</comment>
<dbReference type="AlphaFoldDB" id="A0A1F7X773"/>